<dbReference type="PANTHER" id="PTHR33273">
    <property type="entry name" value="DOMAIN-CONTAINING PROTEIN, PUTATIVE-RELATED"/>
    <property type="match status" value="1"/>
</dbReference>
<keyword evidence="2" id="KW-0695">RNA-directed DNA polymerase</keyword>
<dbReference type="OrthoDB" id="7989680at2759"/>
<evidence type="ECO:0000259" key="1">
    <source>
        <dbReference type="Pfam" id="PF14529"/>
    </source>
</evidence>
<dbReference type="GO" id="GO:0003964">
    <property type="term" value="F:RNA-directed DNA polymerase activity"/>
    <property type="evidence" value="ECO:0007669"/>
    <property type="project" value="UniProtKB-KW"/>
</dbReference>
<evidence type="ECO:0000313" key="3">
    <source>
        <dbReference type="Proteomes" id="UP000786811"/>
    </source>
</evidence>
<keyword evidence="2" id="KW-0808">Transferase</keyword>
<sequence length="527" mass="61567">MDPINHNNLKIAAINVNSIGKLKRRCDLQMFIDRYEIDICLISETKLNEKHRVQLSNHQLVRTDRPNSTKGGGTAIAIHNKIKFLVIHYPNLSNNKVIEFTAIKIKSNSKTNLIIISIYAIQFTGYKFIQELKKLMKDFNLDSSNNYYIIAGDFNSRNTSWGDTKSNERGEQLADWIEFNYLEYKTTLLSPKEPTFPKANSYLDHCLIDMRIDFTNLINGKLQTLPYDSDHLAITLTISVEECAPGLLNNLNSIPSQFNFKKANWNKFRKNILKNYSEVISIPSDRNLSIDEIDKYIGQLESKIQDSMISTIPRNKKQDDYYLKYNNKKIKRLHAYKSYLIKRQFDKIPVSLQEKIRIKLTIKRINKLLHKEFGKTVTAYWEAQIKSINFKNPHEFFPKINRMLRPRKDININTLKIPIDNRDLSTLCNSKFPELISNNEIIASDPETKLFIIGKYLESINSPRYMNIGTSTKIKVDKEAEETKKMKNNKQTFVEFSKENPAYYPKKLDDDPKFLFSYIEVSLPWRI</sequence>
<keyword evidence="3" id="KW-1185">Reference proteome</keyword>
<dbReference type="Gene3D" id="3.60.10.10">
    <property type="entry name" value="Endonuclease/exonuclease/phosphatase"/>
    <property type="match status" value="1"/>
</dbReference>
<dbReference type="InterPro" id="IPR036691">
    <property type="entry name" value="Endo/exonu/phosph_ase_sf"/>
</dbReference>
<dbReference type="Pfam" id="PF14529">
    <property type="entry name" value="Exo_endo_phos_2"/>
    <property type="match status" value="1"/>
</dbReference>
<dbReference type="SUPFAM" id="SSF56219">
    <property type="entry name" value="DNase I-like"/>
    <property type="match status" value="1"/>
</dbReference>
<comment type="caution">
    <text evidence="2">The sequence shown here is derived from an EMBL/GenBank/DDBJ whole genome shotgun (WGS) entry which is preliminary data.</text>
</comment>
<proteinExistence type="predicted"/>
<dbReference type="Proteomes" id="UP000786811">
    <property type="component" value="Unassembled WGS sequence"/>
</dbReference>
<dbReference type="InterPro" id="IPR005135">
    <property type="entry name" value="Endo/exonuclease/phosphatase"/>
</dbReference>
<name>A0A8J2H8J5_COTCN</name>
<dbReference type="AlphaFoldDB" id="A0A8J2H8J5"/>
<accession>A0A8J2H8J5</accession>
<dbReference type="PANTHER" id="PTHR33273:SF4">
    <property type="entry name" value="ENDONUCLEASE_EXONUCLEASE_PHOSPHATASE DOMAIN-CONTAINING PROTEIN"/>
    <property type="match status" value="1"/>
</dbReference>
<gene>
    <name evidence="2" type="ORF">HICCMSTLAB_LOCUS4231</name>
</gene>
<keyword evidence="2" id="KW-0548">Nucleotidyltransferase</keyword>
<reference evidence="2" key="1">
    <citation type="submission" date="2021-04" db="EMBL/GenBank/DDBJ databases">
        <authorList>
            <person name="Chebbi M.A.C M."/>
        </authorList>
    </citation>
    <scope>NUCLEOTIDE SEQUENCE</scope>
</reference>
<dbReference type="EMBL" id="CAJNRD030001118">
    <property type="protein sequence ID" value="CAG5084925.1"/>
    <property type="molecule type" value="Genomic_DNA"/>
</dbReference>
<evidence type="ECO:0000313" key="2">
    <source>
        <dbReference type="EMBL" id="CAG5084925.1"/>
    </source>
</evidence>
<protein>
    <submittedName>
        <fullName evidence="2">Similar to RTase: Probable RNA-directed DNA polymerase from transposon BS (Drosophila melanogaster)</fullName>
    </submittedName>
</protein>
<organism evidence="2 3">
    <name type="scientific">Cotesia congregata</name>
    <name type="common">Parasitoid wasp</name>
    <name type="synonym">Apanteles congregatus</name>
    <dbReference type="NCBI Taxonomy" id="51543"/>
    <lineage>
        <taxon>Eukaryota</taxon>
        <taxon>Metazoa</taxon>
        <taxon>Ecdysozoa</taxon>
        <taxon>Arthropoda</taxon>
        <taxon>Hexapoda</taxon>
        <taxon>Insecta</taxon>
        <taxon>Pterygota</taxon>
        <taxon>Neoptera</taxon>
        <taxon>Endopterygota</taxon>
        <taxon>Hymenoptera</taxon>
        <taxon>Apocrita</taxon>
        <taxon>Ichneumonoidea</taxon>
        <taxon>Braconidae</taxon>
        <taxon>Microgastrinae</taxon>
        <taxon>Cotesia</taxon>
    </lineage>
</organism>
<feature type="domain" description="Endonuclease/exonuclease/phosphatase" evidence="1">
    <location>
        <begin position="114"/>
        <end position="234"/>
    </location>
</feature>